<dbReference type="EMBL" id="BMIO01000001">
    <property type="protein sequence ID" value="GGD30461.1"/>
    <property type="molecule type" value="Genomic_DNA"/>
</dbReference>
<organism evidence="2 3">
    <name type="scientific">Croceicoccus pelagius</name>
    <dbReference type="NCBI Taxonomy" id="1703341"/>
    <lineage>
        <taxon>Bacteria</taxon>
        <taxon>Pseudomonadati</taxon>
        <taxon>Pseudomonadota</taxon>
        <taxon>Alphaproteobacteria</taxon>
        <taxon>Sphingomonadales</taxon>
        <taxon>Erythrobacteraceae</taxon>
        <taxon>Croceicoccus</taxon>
    </lineage>
</organism>
<evidence type="ECO:0000313" key="3">
    <source>
        <dbReference type="Proteomes" id="UP000598997"/>
    </source>
</evidence>
<dbReference type="AlphaFoldDB" id="A0A916Y4H7"/>
<feature type="region of interest" description="Disordered" evidence="1">
    <location>
        <begin position="23"/>
        <end position="51"/>
    </location>
</feature>
<reference evidence="2 3" key="1">
    <citation type="journal article" date="2014" name="Int. J. Syst. Evol. Microbiol.">
        <title>Complete genome sequence of Corynebacterium casei LMG S-19264T (=DSM 44701T), isolated from a smear-ripened cheese.</title>
        <authorList>
            <consortium name="US DOE Joint Genome Institute (JGI-PGF)"/>
            <person name="Walter F."/>
            <person name="Albersmeier A."/>
            <person name="Kalinowski J."/>
            <person name="Ruckert C."/>
        </authorList>
    </citation>
    <scope>NUCLEOTIDE SEQUENCE [LARGE SCALE GENOMIC DNA]</scope>
    <source>
        <strain evidence="2 3">CGMCC 1.15358</strain>
    </source>
</reference>
<keyword evidence="3" id="KW-1185">Reference proteome</keyword>
<proteinExistence type="predicted"/>
<evidence type="ECO:0000313" key="2">
    <source>
        <dbReference type="EMBL" id="GGD30461.1"/>
    </source>
</evidence>
<protein>
    <submittedName>
        <fullName evidence="2">Uncharacterized protein</fullName>
    </submittedName>
</protein>
<evidence type="ECO:0000256" key="1">
    <source>
        <dbReference type="SAM" id="MobiDB-lite"/>
    </source>
</evidence>
<gene>
    <name evidence="2" type="ORF">GCM10010989_00680</name>
</gene>
<dbReference type="RefSeq" id="WP_156521792.1">
    <property type="nucleotide sequence ID" value="NZ_BMIO01000001.1"/>
</dbReference>
<sequence>MFTLALCCTALAACDAATDAAQTGTEAPDTPQAPISPPPHVDPDALDAPAPEPLAVDLTRNEWKTAANHGECSPLVLTSDGGVPAEARRANFSGGWAVAFDTEEVRSAYGVAGPGIIDADRADGQASRLKNQWPHFVELSDLPQPAFAGYGLEGAKPYRDEVPDGVGDNSLAYIRVGGQACTYNVWSRLGRAHLEVLLQSLRLGATE</sequence>
<dbReference type="Proteomes" id="UP000598997">
    <property type="component" value="Unassembled WGS sequence"/>
</dbReference>
<name>A0A916Y4H7_9SPHN</name>
<accession>A0A916Y4H7</accession>
<comment type="caution">
    <text evidence="2">The sequence shown here is derived from an EMBL/GenBank/DDBJ whole genome shotgun (WGS) entry which is preliminary data.</text>
</comment>
<dbReference type="OrthoDB" id="7068885at2"/>